<dbReference type="Gene3D" id="3.90.1300.10">
    <property type="entry name" value="Amidase signature (AS) domain"/>
    <property type="match status" value="1"/>
</dbReference>
<feature type="domain" description="Amidase" evidence="1">
    <location>
        <begin position="27"/>
        <end position="435"/>
    </location>
</feature>
<comment type="caution">
    <text evidence="2">The sequence shown here is derived from an EMBL/GenBank/DDBJ whole genome shotgun (WGS) entry which is preliminary data.</text>
</comment>
<dbReference type="Pfam" id="PF01425">
    <property type="entry name" value="Amidase"/>
    <property type="match status" value="1"/>
</dbReference>
<dbReference type="NCBIfam" id="TIGR02715">
    <property type="entry name" value="amido_AtzE"/>
    <property type="match status" value="1"/>
</dbReference>
<proteinExistence type="predicted"/>
<dbReference type="Proteomes" id="UP001521074">
    <property type="component" value="Unassembled WGS sequence"/>
</dbReference>
<dbReference type="InterPro" id="IPR014087">
    <property type="entry name" value="Carboxybiuret_hydro_AtzE"/>
</dbReference>
<dbReference type="SUPFAM" id="SSF75304">
    <property type="entry name" value="Amidase signature (AS) enzymes"/>
    <property type="match status" value="1"/>
</dbReference>
<organism evidence="2 3">
    <name type="scientific">Acetobacter sicerae</name>
    <dbReference type="NCBI Taxonomy" id="85325"/>
    <lineage>
        <taxon>Bacteria</taxon>
        <taxon>Pseudomonadati</taxon>
        <taxon>Pseudomonadota</taxon>
        <taxon>Alphaproteobacteria</taxon>
        <taxon>Acetobacterales</taxon>
        <taxon>Acetobacteraceae</taxon>
        <taxon>Acetobacter</taxon>
    </lineage>
</organism>
<dbReference type="PANTHER" id="PTHR11895">
    <property type="entry name" value="TRANSAMIDASE"/>
    <property type="match status" value="1"/>
</dbReference>
<dbReference type="InterPro" id="IPR036928">
    <property type="entry name" value="AS_sf"/>
</dbReference>
<protein>
    <submittedName>
        <fullName evidence="2">AtzE family amidohydrolase</fullName>
    </submittedName>
</protein>
<keyword evidence="3" id="KW-1185">Reference proteome</keyword>
<dbReference type="NCBIfam" id="NF006631">
    <property type="entry name" value="PRK09201.1"/>
    <property type="match status" value="1"/>
</dbReference>
<sequence length="459" mass="48349">MRDISTPPGALELAAAIRTGEQTARSVIEATLESLSSKDRTIHSVTHLFSDEACRQADAIDALRKQGKTLPPLAGVPFGVKDLFDIAGHVTTAGSVVLRNNPPAKQDAAVVQRLRQAGAIPVATLNMDEFAYGFATQNAHYGTTLNPHDTSRMAGGSSGGSAAAVAAGFLPLSLGSDTNGSIRIPASLCGVWGLKPTFGRLPREGAYPFAASLDVVGHFARNVSDLASSFYIMDGCGSIPEPSGADSWETLRIARLEGWFADNLSEPMGRALESICAALGVTRGVSLPEVATARASSFLITAAEGGNLHLPRLKEQADAYDPATRDRLLAGAMLPADTYLRAQRFRRWFRDQIHAVFRNEADVLIAPAVMGEAPRLDEPTVIVAGKEVSARANLGLFTQPLSLPGVPVLTVPVLVSDGLPLGLQLVAAPGCEEKLFSVACHLERAGLAGCRLPEMKATA</sequence>
<evidence type="ECO:0000313" key="2">
    <source>
        <dbReference type="EMBL" id="MCE0742768.1"/>
    </source>
</evidence>
<dbReference type="PANTHER" id="PTHR11895:SF172">
    <property type="entry name" value="GLUTAMYL-TRNA(GLN) AMIDOTRANSFERASE"/>
    <property type="match status" value="1"/>
</dbReference>
<evidence type="ECO:0000259" key="1">
    <source>
        <dbReference type="Pfam" id="PF01425"/>
    </source>
</evidence>
<evidence type="ECO:0000313" key="3">
    <source>
        <dbReference type="Proteomes" id="UP001521074"/>
    </source>
</evidence>
<dbReference type="EMBL" id="JAJSOJ010000007">
    <property type="protein sequence ID" value="MCE0742768.1"/>
    <property type="molecule type" value="Genomic_DNA"/>
</dbReference>
<dbReference type="InterPro" id="IPR023631">
    <property type="entry name" value="Amidase_dom"/>
</dbReference>
<dbReference type="RefSeq" id="WP_232876294.1">
    <property type="nucleotide sequence ID" value="NZ_JAJSOJ010000007.1"/>
</dbReference>
<reference evidence="2 3" key="1">
    <citation type="submission" date="2021-12" db="EMBL/GenBank/DDBJ databases">
        <title>Genome sequence of Acetobacter sicerae DmPark20a_162.</title>
        <authorList>
            <person name="Chaston J.M."/>
        </authorList>
    </citation>
    <scope>NUCLEOTIDE SEQUENCE [LARGE SCALE GENOMIC DNA]</scope>
    <source>
        <strain evidence="2 3">DmPark20a_162</strain>
    </source>
</reference>
<gene>
    <name evidence="2" type="ORF">LWC05_02495</name>
</gene>
<dbReference type="InterPro" id="IPR000120">
    <property type="entry name" value="Amidase"/>
</dbReference>
<accession>A0ABS8VU33</accession>
<name>A0ABS8VU33_9PROT</name>